<feature type="non-terminal residue" evidence="1">
    <location>
        <position position="1"/>
    </location>
</feature>
<evidence type="ECO:0000313" key="2">
    <source>
        <dbReference type="Proteomes" id="UP000246050"/>
    </source>
</evidence>
<sequence length="62" mass="6392">ASLLAFAAWRSGAGALASVAVDRALAANPTYSLAQLIDRALREGLPPSVLDGWPDQGFPTTP</sequence>
<comment type="caution">
    <text evidence="1">The sequence shown here is derived from an EMBL/GenBank/DDBJ whole genome shotgun (WGS) entry which is preliminary data.</text>
</comment>
<accession>A0A317DKI6</accession>
<dbReference type="Pfam" id="PF13830">
    <property type="entry name" value="DUF4192"/>
    <property type="match status" value="1"/>
</dbReference>
<name>A0A317DKI6_9ACTN</name>
<dbReference type="RefSeq" id="WP_146231078.1">
    <property type="nucleotide sequence ID" value="NZ_QGKS01000211.1"/>
</dbReference>
<evidence type="ECO:0000313" key="1">
    <source>
        <dbReference type="EMBL" id="PWR14884.1"/>
    </source>
</evidence>
<dbReference type="InterPro" id="IPR025447">
    <property type="entry name" value="DUF4192"/>
</dbReference>
<dbReference type="Proteomes" id="UP000246050">
    <property type="component" value="Unassembled WGS sequence"/>
</dbReference>
<gene>
    <name evidence="1" type="ORF">DKT69_14140</name>
</gene>
<dbReference type="AlphaFoldDB" id="A0A317DKI6"/>
<organism evidence="1 2">
    <name type="scientific">Micromonospora sicca</name>
    <dbReference type="NCBI Taxonomy" id="2202420"/>
    <lineage>
        <taxon>Bacteria</taxon>
        <taxon>Bacillati</taxon>
        <taxon>Actinomycetota</taxon>
        <taxon>Actinomycetes</taxon>
        <taxon>Micromonosporales</taxon>
        <taxon>Micromonosporaceae</taxon>
        <taxon>Micromonospora</taxon>
    </lineage>
</organism>
<reference evidence="1 2" key="1">
    <citation type="submission" date="2018-05" db="EMBL/GenBank/DDBJ databases">
        <title>Micromonosporas from Atacama Desert.</title>
        <authorList>
            <person name="Carro L."/>
            <person name="Golinska P."/>
            <person name="Klenk H.-P."/>
            <person name="Goodfellow M."/>
        </authorList>
    </citation>
    <scope>NUCLEOTIDE SEQUENCE [LARGE SCALE GENOMIC DNA]</scope>
    <source>
        <strain evidence="1 2">4G51</strain>
    </source>
</reference>
<proteinExistence type="predicted"/>
<protein>
    <submittedName>
        <fullName evidence="1">DUF4192 domain-containing protein</fullName>
    </submittedName>
</protein>
<dbReference type="OrthoDB" id="3264463at2"/>
<dbReference type="EMBL" id="QGKS01000211">
    <property type="protein sequence ID" value="PWR14884.1"/>
    <property type="molecule type" value="Genomic_DNA"/>
</dbReference>